<proteinExistence type="predicted"/>
<dbReference type="PANTHER" id="PTHR43143">
    <property type="entry name" value="METALLOPHOSPHOESTERASE, CALCINEURIN SUPERFAMILY"/>
    <property type="match status" value="1"/>
</dbReference>
<evidence type="ECO:0000256" key="1">
    <source>
        <dbReference type="SAM" id="MobiDB-lite"/>
    </source>
</evidence>
<reference evidence="2" key="1">
    <citation type="submission" date="2020-10" db="EMBL/GenBank/DDBJ databases">
        <authorList>
            <person name="Castelo-Branco R."/>
            <person name="Eusebio N."/>
            <person name="Adriana R."/>
            <person name="Vieira A."/>
            <person name="Brugerolle De Fraissinette N."/>
            <person name="Rezende De Castro R."/>
            <person name="Schneider M.P."/>
            <person name="Vasconcelos V."/>
            <person name="Leao P.N."/>
        </authorList>
    </citation>
    <scope>NUCLEOTIDE SEQUENCE</scope>
    <source>
        <strain evidence="2">LEGE 07310</strain>
    </source>
</reference>
<feature type="region of interest" description="Disordered" evidence="1">
    <location>
        <begin position="253"/>
        <end position="276"/>
    </location>
</feature>
<protein>
    <submittedName>
        <fullName evidence="2">Metallophosphoesterase</fullName>
    </submittedName>
</protein>
<dbReference type="RefSeq" id="WP_193905010.1">
    <property type="nucleotide sequence ID" value="NZ_JADEXG010000005.1"/>
</dbReference>
<feature type="compositionally biased region" description="Basic and acidic residues" evidence="1">
    <location>
        <begin position="267"/>
        <end position="276"/>
    </location>
</feature>
<name>A0A8J7A994_9CYAN</name>
<dbReference type="Gene3D" id="3.60.21.10">
    <property type="match status" value="1"/>
</dbReference>
<dbReference type="EMBL" id="JADEXG010000005">
    <property type="protein sequence ID" value="MBE9076346.1"/>
    <property type="molecule type" value="Genomic_DNA"/>
</dbReference>
<evidence type="ECO:0000313" key="2">
    <source>
        <dbReference type="EMBL" id="MBE9076346.1"/>
    </source>
</evidence>
<dbReference type="PANTHER" id="PTHR43143:SF1">
    <property type="entry name" value="SERINE_THREONINE-PROTEIN PHOSPHATASE CPPED1"/>
    <property type="match status" value="1"/>
</dbReference>
<dbReference type="SUPFAM" id="SSF56300">
    <property type="entry name" value="Metallo-dependent phosphatases"/>
    <property type="match status" value="1"/>
</dbReference>
<feature type="region of interest" description="Disordered" evidence="1">
    <location>
        <begin position="475"/>
        <end position="495"/>
    </location>
</feature>
<sequence>MRFVSDPPITVKIDRMKERICWQHPLMLQQQIDQTRLAFESDPFTPELADGSFSFLAFGDSGSGNHRGDNPQRRVAEYLGQHSQDCQFVLHTGDVVYLVGSSEQYPDNFIKPYREYIAGGERPDQIAYDQMVFELPFLPTLGNHDYYDLPFIYGMLAQLALPLRRLFNRQIDIDVGWHGSRKGDAYARAFLDYLQPLNESQLRQHLDQHYTVQTPTGRCIRYVTGHFTRLPNRYYMFRRQGIDFFALDTNTFNAPQPLPSTPAGQRQRQELKTRREELAQQKQALLAEAALPNMPDRDDMNRSEDATRVDDIYVKIEQINEQLRDIEKQLTASSTTSTTDFEQLDWLRHRLVDSWQDPAVRGRVLYFHHPPYVTEATKWDQGQTLAVRSRLREVLDRVKSEVDEKAQGRALIDLVLCGHAHCFEHIRTGDTGHGDANIDWLICGGSGFSLRRQRPEGPKLEESGQVIAESKQFIGRSGQGSNKRRPYSALRIDVEPGTPPRFTVRPFVAEQQRRRWSTYEIEPIQLNPSQASLSP</sequence>
<comment type="caution">
    <text evidence="2">The sequence shown here is derived from an EMBL/GenBank/DDBJ whole genome shotgun (WGS) entry which is preliminary data.</text>
</comment>
<evidence type="ECO:0000313" key="3">
    <source>
        <dbReference type="Proteomes" id="UP000636505"/>
    </source>
</evidence>
<dbReference type="InterPro" id="IPR029052">
    <property type="entry name" value="Metallo-depent_PP-like"/>
</dbReference>
<accession>A0A8J7A994</accession>
<organism evidence="2 3">
    <name type="scientific">Vasconcelosia minhoensis LEGE 07310</name>
    <dbReference type="NCBI Taxonomy" id="915328"/>
    <lineage>
        <taxon>Bacteria</taxon>
        <taxon>Bacillati</taxon>
        <taxon>Cyanobacteriota</taxon>
        <taxon>Cyanophyceae</taxon>
        <taxon>Nodosilineales</taxon>
        <taxon>Cymatolegaceae</taxon>
        <taxon>Vasconcelosia</taxon>
        <taxon>Vasconcelosia minhoensis</taxon>
    </lineage>
</organism>
<dbReference type="AlphaFoldDB" id="A0A8J7A994"/>
<gene>
    <name evidence="2" type="ORF">IQ241_03385</name>
</gene>
<dbReference type="InterPro" id="IPR051918">
    <property type="entry name" value="STPP_CPPED1"/>
</dbReference>
<dbReference type="Proteomes" id="UP000636505">
    <property type="component" value="Unassembled WGS sequence"/>
</dbReference>
<keyword evidence="3" id="KW-1185">Reference proteome</keyword>